<keyword evidence="12" id="KW-1185">Reference proteome</keyword>
<feature type="domain" description="WW" evidence="10">
    <location>
        <begin position="316"/>
        <end position="349"/>
    </location>
</feature>
<keyword evidence="4 7" id="KW-0863">Zinc-finger</keyword>
<dbReference type="GO" id="GO:0045202">
    <property type="term" value="C:synapse"/>
    <property type="evidence" value="ECO:0007669"/>
    <property type="project" value="GOC"/>
</dbReference>
<evidence type="ECO:0000256" key="9">
    <source>
        <dbReference type="SAM" id="MobiDB-lite"/>
    </source>
</evidence>
<comment type="subcellular location">
    <subcellularLocation>
        <location evidence="1">Cell membrane</location>
        <topology evidence="1">Peripheral membrane protein</topology>
    </subcellularLocation>
</comment>
<dbReference type="GO" id="GO:0008270">
    <property type="term" value="F:zinc ion binding"/>
    <property type="evidence" value="ECO:0007669"/>
    <property type="project" value="UniProtKB-KW"/>
</dbReference>
<dbReference type="GO" id="GO:0005886">
    <property type="term" value="C:plasma membrane"/>
    <property type="evidence" value="ECO:0007669"/>
    <property type="project" value="UniProtKB-SubCell"/>
</dbReference>
<dbReference type="AlphaFoldDB" id="A0A8M1KKQ3"/>
<dbReference type="CDD" id="cd00201">
    <property type="entry name" value="WW"/>
    <property type="match status" value="1"/>
</dbReference>
<evidence type="ECO:0000256" key="6">
    <source>
        <dbReference type="ARBA" id="ARBA00023136"/>
    </source>
</evidence>
<evidence type="ECO:0000256" key="4">
    <source>
        <dbReference type="ARBA" id="ARBA00022771"/>
    </source>
</evidence>
<evidence type="ECO:0000259" key="11">
    <source>
        <dbReference type="PROSITE" id="PS50135"/>
    </source>
</evidence>
<keyword evidence="8" id="KW-0175">Coiled coil</keyword>
<feature type="compositionally biased region" description="Polar residues" evidence="9">
    <location>
        <begin position="887"/>
        <end position="897"/>
    </location>
</feature>
<dbReference type="InterPro" id="IPR001202">
    <property type="entry name" value="WW_dom"/>
</dbReference>
<reference evidence="13" key="1">
    <citation type="submission" date="2025-08" db="UniProtKB">
        <authorList>
            <consortium name="RefSeq"/>
        </authorList>
    </citation>
    <scope>IDENTIFICATION</scope>
</reference>
<dbReference type="PROSITE" id="PS01159">
    <property type="entry name" value="WW_DOMAIN_1"/>
    <property type="match status" value="1"/>
</dbReference>
<feature type="coiled-coil region" evidence="8">
    <location>
        <begin position="810"/>
        <end position="840"/>
    </location>
</feature>
<feature type="region of interest" description="Disordered" evidence="9">
    <location>
        <begin position="17"/>
        <end position="38"/>
    </location>
</feature>
<dbReference type="SMART" id="SM00456">
    <property type="entry name" value="WW"/>
    <property type="match status" value="1"/>
</dbReference>
<dbReference type="InterPro" id="IPR002017">
    <property type="entry name" value="Spectrin_repeat"/>
</dbReference>
<evidence type="ECO:0000256" key="1">
    <source>
        <dbReference type="ARBA" id="ARBA00004202"/>
    </source>
</evidence>
<feature type="coiled-coil region" evidence="8">
    <location>
        <begin position="737"/>
        <end position="764"/>
    </location>
</feature>
<dbReference type="InterPro" id="IPR000433">
    <property type="entry name" value="Znf_ZZ"/>
</dbReference>
<dbReference type="PANTHER" id="PTHR12268">
    <property type="entry name" value="E3 UBIQUITIN-PROTEIN LIGASE KCMF1"/>
    <property type="match status" value="1"/>
</dbReference>
<dbReference type="KEGG" id="char:105901492"/>
<dbReference type="InterPro" id="IPR015154">
    <property type="entry name" value="EF-hand_dom_typ2"/>
</dbReference>
<dbReference type="SMART" id="SM00150">
    <property type="entry name" value="SPEC"/>
    <property type="match status" value="2"/>
</dbReference>
<dbReference type="CDD" id="cd00176">
    <property type="entry name" value="SPEC"/>
    <property type="match status" value="1"/>
</dbReference>
<gene>
    <name evidence="13" type="primary">LOC105901492</name>
</gene>
<dbReference type="Pfam" id="PF09069">
    <property type="entry name" value="EF-hand_3"/>
    <property type="match status" value="1"/>
</dbReference>
<protein>
    <submittedName>
        <fullName evidence="13">Dystrophin-related protein 2-like</fullName>
    </submittedName>
</protein>
<keyword evidence="6" id="KW-0472">Membrane</keyword>
<dbReference type="GO" id="GO:0099536">
    <property type="term" value="P:synaptic signaling"/>
    <property type="evidence" value="ECO:0007669"/>
    <property type="project" value="TreeGrafter"/>
</dbReference>
<keyword evidence="3" id="KW-0479">Metal-binding</keyword>
<dbReference type="Pfam" id="PF00397">
    <property type="entry name" value="WW"/>
    <property type="match status" value="1"/>
</dbReference>
<evidence type="ECO:0000256" key="5">
    <source>
        <dbReference type="ARBA" id="ARBA00022833"/>
    </source>
</evidence>
<dbReference type="InterPro" id="IPR050774">
    <property type="entry name" value="KCMF1/Dystrophin"/>
</dbReference>
<feature type="compositionally biased region" description="Gly residues" evidence="9">
    <location>
        <begin position="776"/>
        <end position="793"/>
    </location>
</feature>
<evidence type="ECO:0000256" key="7">
    <source>
        <dbReference type="PROSITE-ProRule" id="PRU00228"/>
    </source>
</evidence>
<dbReference type="CDD" id="cd16248">
    <property type="entry name" value="EFh_DRP-2"/>
    <property type="match status" value="1"/>
</dbReference>
<dbReference type="SMART" id="SM00291">
    <property type="entry name" value="ZnF_ZZ"/>
    <property type="match status" value="1"/>
</dbReference>
<evidence type="ECO:0000256" key="3">
    <source>
        <dbReference type="ARBA" id="ARBA00022723"/>
    </source>
</evidence>
<dbReference type="PANTHER" id="PTHR12268:SF16">
    <property type="entry name" value="DYSTROPHIN-RELATED PROTEIN 2"/>
    <property type="match status" value="1"/>
</dbReference>
<dbReference type="GeneID" id="105901492"/>
<dbReference type="InterPro" id="IPR018159">
    <property type="entry name" value="Spectrin/alpha-actinin"/>
</dbReference>
<feature type="region of interest" description="Disordered" evidence="9">
    <location>
        <begin position="843"/>
        <end position="897"/>
    </location>
</feature>
<evidence type="ECO:0000256" key="2">
    <source>
        <dbReference type="ARBA" id="ARBA00022475"/>
    </source>
</evidence>
<dbReference type="Pfam" id="PF00435">
    <property type="entry name" value="Spectrin"/>
    <property type="match status" value="1"/>
</dbReference>
<evidence type="ECO:0000259" key="10">
    <source>
        <dbReference type="PROSITE" id="PS50020"/>
    </source>
</evidence>
<feature type="region of interest" description="Disordered" evidence="9">
    <location>
        <begin position="769"/>
        <end position="796"/>
    </location>
</feature>
<feature type="compositionally biased region" description="Low complexity" evidence="9">
    <location>
        <begin position="850"/>
        <end position="860"/>
    </location>
</feature>
<dbReference type="Pfam" id="PF09068">
    <property type="entry name" value="EF-hand_2"/>
    <property type="match status" value="1"/>
</dbReference>
<dbReference type="PROSITE" id="PS50135">
    <property type="entry name" value="ZF_ZZ_2"/>
    <property type="match status" value="1"/>
</dbReference>
<dbReference type="FunFam" id="2.20.70.10:FF:000004">
    <property type="entry name" value="dystrophin isoform X1"/>
    <property type="match status" value="1"/>
</dbReference>
<evidence type="ECO:0000313" key="12">
    <source>
        <dbReference type="Proteomes" id="UP000515152"/>
    </source>
</evidence>
<dbReference type="InterPro" id="IPR015153">
    <property type="entry name" value="EF-hand_dom_typ1"/>
</dbReference>
<dbReference type="OrthoDB" id="10057795at2759"/>
<sequence length="917" mass="102484">MRIRKCERVRKPRPWAPEELELSRSSSSSEGQLNGHLEKGHREPCQGCGGGSLNTSLPAVEERSLCEDCDCSSCLQHALQDTITWLSVKEEELAQPWPLGGDVAALQQQREGLQLFAEEVKSRGPCIYSVLESAQEFLSQCSLPDSEEAFNTHEGGPYQEGARCVWQQSGVVGALWEQVAEQCSARERQLEEALVHMEDLQASMSSLALELEEALGVQEAWEPLGDLLVDALQDHIDAIKLFEEELAPVGEAMRRADEQAQQLNVWRVQLSPENTQALQQLSNHWRLLQDSIGFRLRDLQDAHGSFGPKSQHFLMGSVQRPWERAISPNRVPYYINHEAQTTSWDHPKMTELYQAMANLNHIRFSAYRTAMKLRRVQKTLRLDQMKLSAVAAVGPKAEPQDRTSEVTGRAEVMGSEVMDVSEVIHALGALYEQQEEEGGLQLNIPLCVDMCLNWLLNVYDSGRLGKLRVLSFKTGLVCLCNADMKEKCKYLFQQVCGGDGLSDGTHLTALLTELMLIPRQLGEVAAFGGSNVEPSVASCFRMVPGKASVGLSDFLEWMGLEPQSVVWLPLLQRVTQAESTRHQARCSVCKQSPIQGFRYRSLKEFNVDICQSCFLSGKALKGKTLHYPIIEYYTPSTSGEKMRDFAETLKNKFRSKQYFSRHPQRGYLPVQAAMGPERDVSTPTSSPKLPHADTHFRIEHFANSCECTASDEDQYPLGPGSEMEHPHLLSYTGRETQEELQQTLAILEDQNRILQREYRRLRWQHAEAAQAAPHIGGDGSSSGSGGSPRGSSGGQEEALLAEARVLRQHRGRLETRMQILEEHNQQLESQLLRLRTLLLQPRDDSEDSVSSDSQSAVHSPSLRRREHLGRQPSTGTSAGGKLAEPDPQQTDTTYNLQQVIEQLRAVFPSESGSPTPL</sequence>
<evidence type="ECO:0000256" key="8">
    <source>
        <dbReference type="SAM" id="Coils"/>
    </source>
</evidence>
<organism evidence="12 13">
    <name type="scientific">Clupea harengus</name>
    <name type="common">Atlantic herring</name>
    <dbReference type="NCBI Taxonomy" id="7950"/>
    <lineage>
        <taxon>Eukaryota</taxon>
        <taxon>Metazoa</taxon>
        <taxon>Chordata</taxon>
        <taxon>Craniata</taxon>
        <taxon>Vertebrata</taxon>
        <taxon>Euteleostomi</taxon>
        <taxon>Actinopterygii</taxon>
        <taxon>Neopterygii</taxon>
        <taxon>Teleostei</taxon>
        <taxon>Clupei</taxon>
        <taxon>Clupeiformes</taxon>
        <taxon>Clupeoidei</taxon>
        <taxon>Clupeidae</taxon>
        <taxon>Clupea</taxon>
    </lineage>
</organism>
<dbReference type="Proteomes" id="UP000515152">
    <property type="component" value="Chromosome 8"/>
</dbReference>
<dbReference type="Pfam" id="PF00569">
    <property type="entry name" value="ZZ"/>
    <property type="match status" value="1"/>
</dbReference>
<accession>A0A8M1KKQ3</accession>
<name>A0A8M1KKQ3_CLUHA</name>
<feature type="domain" description="ZZ-type" evidence="11">
    <location>
        <begin position="581"/>
        <end position="637"/>
    </location>
</feature>
<dbReference type="PROSITE" id="PS50020">
    <property type="entry name" value="WW_DOMAIN_2"/>
    <property type="match status" value="1"/>
</dbReference>
<keyword evidence="2" id="KW-1003">Cell membrane</keyword>
<proteinExistence type="predicted"/>
<keyword evidence="5" id="KW-0862">Zinc</keyword>
<dbReference type="PROSITE" id="PS01357">
    <property type="entry name" value="ZF_ZZ_1"/>
    <property type="match status" value="1"/>
</dbReference>
<evidence type="ECO:0000313" key="13">
    <source>
        <dbReference type="RefSeq" id="XP_042564452.1"/>
    </source>
</evidence>
<dbReference type="RefSeq" id="XP_042564452.1">
    <property type="nucleotide sequence ID" value="XM_042708518.1"/>
</dbReference>